<evidence type="ECO:0000256" key="1">
    <source>
        <dbReference type="RuleBase" id="RU365071"/>
    </source>
</evidence>
<evidence type="ECO:0000256" key="2">
    <source>
        <dbReference type="SAM" id="MobiDB-lite"/>
    </source>
</evidence>
<feature type="region of interest" description="Disordered" evidence="2">
    <location>
        <begin position="272"/>
        <end position="309"/>
    </location>
</feature>
<comment type="subunit">
    <text evidence="1">Component of the SMC5-SMC6 complex.</text>
</comment>
<accession>A0A3M7DQZ8</accession>
<dbReference type="GO" id="GO:0030915">
    <property type="term" value="C:Smc5-Smc6 complex"/>
    <property type="evidence" value="ECO:0007669"/>
    <property type="project" value="UniProtKB-UniRule"/>
</dbReference>
<dbReference type="GO" id="GO:0005634">
    <property type="term" value="C:nucleus"/>
    <property type="evidence" value="ECO:0007669"/>
    <property type="project" value="UniProtKB-SubCell"/>
</dbReference>
<dbReference type="EMBL" id="QWIP01000297">
    <property type="protein sequence ID" value="RMY66768.1"/>
    <property type="molecule type" value="Genomic_DNA"/>
</dbReference>
<dbReference type="PANTHER" id="PTHR16140:SF0">
    <property type="entry name" value="NON-STRUCTURAL MAINTENANCE OF CHROMOSOMES ELEMENT 4"/>
    <property type="match status" value="1"/>
</dbReference>
<keyword evidence="1" id="KW-0234">DNA repair</keyword>
<evidence type="ECO:0000313" key="5">
    <source>
        <dbReference type="Proteomes" id="UP000269276"/>
    </source>
</evidence>
<feature type="region of interest" description="Disordered" evidence="2">
    <location>
        <begin position="205"/>
        <end position="236"/>
    </location>
</feature>
<organism evidence="4 5">
    <name type="scientific">Hortaea werneckii</name>
    <name type="common">Black yeast</name>
    <name type="synonym">Cladosporium werneckii</name>
    <dbReference type="NCBI Taxonomy" id="91943"/>
    <lineage>
        <taxon>Eukaryota</taxon>
        <taxon>Fungi</taxon>
        <taxon>Dikarya</taxon>
        <taxon>Ascomycota</taxon>
        <taxon>Pezizomycotina</taxon>
        <taxon>Dothideomycetes</taxon>
        <taxon>Dothideomycetidae</taxon>
        <taxon>Mycosphaerellales</taxon>
        <taxon>Teratosphaeriaceae</taxon>
        <taxon>Hortaea</taxon>
    </lineage>
</organism>
<dbReference type="PANTHER" id="PTHR16140">
    <property type="entry name" value="NON-STRUCTURAL MAINTENANCE OF CHROMOSOMES ELEMENT 4"/>
    <property type="match status" value="1"/>
</dbReference>
<dbReference type="Proteomes" id="UP000269276">
    <property type="component" value="Unassembled WGS sequence"/>
</dbReference>
<comment type="similarity">
    <text evidence="1">Belongs to the NSE4 family.</text>
</comment>
<dbReference type="GO" id="GO:0006310">
    <property type="term" value="P:DNA recombination"/>
    <property type="evidence" value="ECO:0007669"/>
    <property type="project" value="UniProtKB-UniRule"/>
</dbReference>
<dbReference type="Pfam" id="PF15412">
    <property type="entry name" value="Nse4-Nse3_bdg"/>
    <property type="match status" value="1"/>
</dbReference>
<protein>
    <recommendedName>
        <fullName evidence="1">Non-structural maintenance of chromosomes element 4</fullName>
    </recommendedName>
</protein>
<feature type="region of interest" description="Disordered" evidence="2">
    <location>
        <begin position="1"/>
        <end position="117"/>
    </location>
</feature>
<feature type="compositionally biased region" description="Low complexity" evidence="2">
    <location>
        <begin position="297"/>
        <end position="309"/>
    </location>
</feature>
<keyword evidence="1" id="KW-0227">DNA damage</keyword>
<feature type="compositionally biased region" description="Polar residues" evidence="2">
    <location>
        <begin position="1"/>
        <end position="25"/>
    </location>
</feature>
<gene>
    <name evidence="4" type="ORF">D0863_08222</name>
</gene>
<reference evidence="4 5" key="1">
    <citation type="journal article" date="2018" name="BMC Genomics">
        <title>Genomic evidence for intraspecific hybridization in a clonal and extremely halotolerant yeast.</title>
        <authorList>
            <person name="Gostincar C."/>
            <person name="Stajich J.E."/>
            <person name="Zupancic J."/>
            <person name="Zalar P."/>
            <person name="Gunde-Cimerman N."/>
        </authorList>
    </citation>
    <scope>NUCLEOTIDE SEQUENCE [LARGE SCALE GENOMIC DNA]</scope>
    <source>
        <strain evidence="4 5">EXF-2682</strain>
    </source>
</reference>
<dbReference type="InterPro" id="IPR029225">
    <property type="entry name" value="Nse4_Nse3-bd"/>
</dbReference>
<comment type="function">
    <text evidence="1">Component of the SMC5-SMC6 complex, that promotes sister chromatid alignment after DNA damage and facilitates double-stranded DNA breaks (DSBs) repair via homologous recombination between sister chromatids.</text>
</comment>
<feature type="compositionally biased region" description="Polar residues" evidence="2">
    <location>
        <begin position="59"/>
        <end position="68"/>
    </location>
</feature>
<feature type="compositionally biased region" description="Basic and acidic residues" evidence="2">
    <location>
        <begin position="89"/>
        <end position="117"/>
    </location>
</feature>
<feature type="compositionally biased region" description="Basic and acidic residues" evidence="2">
    <location>
        <begin position="282"/>
        <end position="293"/>
    </location>
</feature>
<proteinExistence type="inferred from homology"/>
<sequence>MARLNTRPSNAPSRQYDSITPTPGDSDQENRDPSATPANSRKKRTSDMPPPTQSRRSRNTLPTPTSDPSDAPHSGQKRKRNGDQIPVTDDERKEAQYRRFYDPNQNARERQEGKRRMREMGRTIDENRDDWLKDKSATGPTDLLLQADSNFYYRVKQTNDAVQDGANIRHLSAIMDKKAGQMVLGDGSTSIDIDEFVGKCITFMRRDEPPTHPPTQTQRRRTCHPDDDDDDDPSSDQPLNWSAFCHHACLPFTRRPAVPNFLLGPLSVEKKHRTLTQRRPRQAHDPNTREARPEAVSNDSLQNSSSSESAALTTICTGIKNLLSRHLTRATHLLEQQGFTEDDVGTARTDPTLLPRRAARQGHGKTSGGAGARLRRLAPAYRPV</sequence>
<dbReference type="InterPro" id="IPR027786">
    <property type="entry name" value="Nse4/EID"/>
</dbReference>
<comment type="caution">
    <text evidence="4">The sequence shown here is derived from an EMBL/GenBank/DDBJ whole genome shotgun (WGS) entry which is preliminary data.</text>
</comment>
<dbReference type="GO" id="GO:0006281">
    <property type="term" value="P:DNA repair"/>
    <property type="evidence" value="ECO:0007669"/>
    <property type="project" value="UniProtKB-UniRule"/>
</dbReference>
<evidence type="ECO:0000259" key="3">
    <source>
        <dbReference type="Pfam" id="PF15412"/>
    </source>
</evidence>
<dbReference type="OrthoDB" id="361242at2759"/>
<name>A0A3M7DQZ8_HORWE</name>
<keyword evidence="1" id="KW-0233">DNA recombination</keyword>
<dbReference type="AlphaFoldDB" id="A0A3M7DQZ8"/>
<feature type="region of interest" description="Disordered" evidence="2">
    <location>
        <begin position="359"/>
        <end position="384"/>
    </location>
</feature>
<comment type="subcellular location">
    <subcellularLocation>
        <location evidence="1">Nucleus</location>
    </subcellularLocation>
</comment>
<feature type="compositionally biased region" description="Basic residues" evidence="2">
    <location>
        <begin position="272"/>
        <end position="281"/>
    </location>
</feature>
<evidence type="ECO:0000313" key="4">
    <source>
        <dbReference type="EMBL" id="RMY66768.1"/>
    </source>
</evidence>
<feature type="domain" description="Nse4/EID protein Nse3/MAGE-binding" evidence="3">
    <location>
        <begin position="177"/>
        <end position="231"/>
    </location>
</feature>
<keyword evidence="1" id="KW-0539">Nucleus</keyword>